<dbReference type="GO" id="GO:0008747">
    <property type="term" value="F:N-acetylneuraminate lyase activity"/>
    <property type="evidence" value="ECO:0007669"/>
    <property type="project" value="UniProtKB-EC"/>
</dbReference>
<proteinExistence type="inferred from homology"/>
<feature type="region of interest" description="Disordered" evidence="11">
    <location>
        <begin position="1"/>
        <end position="75"/>
    </location>
</feature>
<sequence length="444" mass="50173">METRKQNIEPKYELPDESEDENCPEKAEEPQTAKDLFSVFAPDSESESEVDADEDKDFIPSKKRKSSSTPSSGKKKYLQKYQAKWNDVPSFKPWLSPSVHGDIYFYCKFCKKDYKCGKSEILKHMSSKKHKQHTQPQLKVQRKFSFRGLLCPVFTPFKKSKAMEVNYGIIHQYSNFLKACGVKGILLNDQIGEGMSLTLQERKSLTEEWSQHCEKNGQFLIVQVGGIPLKEVIELANHCEINKVGAVILLPDLYNRPRNHLDLVKYIKLVAEGTKEIPILYHHHPKYTNLDLDMTNFLLDITGEVDSFVGLIHSTNDLQSALSSFHVNEKQFTVFMGTDEVILGAAASGFSCIMANTLNIFAKLVETICFSSTKGEILTAQKTQAVLAKALYRIFSYGDTVPALKAAMCIISKLPLGSTREPLEAIWEGNVEKMKNELHEMGLL</sequence>
<comment type="similarity">
    <text evidence="3">Belongs to the DapA family. NanA subfamily.</text>
</comment>
<reference evidence="12 13" key="1">
    <citation type="submission" date="2023-03" db="EMBL/GenBank/DDBJ databases">
        <title>Genome insight into feeding habits of ladybird beetles.</title>
        <authorList>
            <person name="Li H.-S."/>
            <person name="Huang Y.-H."/>
            <person name="Pang H."/>
        </authorList>
    </citation>
    <scope>NUCLEOTIDE SEQUENCE [LARGE SCALE GENOMIC DNA]</scope>
    <source>
        <strain evidence="12">SYSU_2023b</strain>
        <tissue evidence="12">Whole body</tissue>
    </source>
</reference>
<comment type="caution">
    <text evidence="12">The sequence shown here is derived from an EMBL/GenBank/DDBJ whole genome shotgun (WGS) entry which is preliminary data.</text>
</comment>
<comment type="catalytic activity">
    <reaction evidence="10">
        <text>aceneuramate = aldehydo-N-acetyl-D-mannosamine + pyruvate</text>
        <dbReference type="Rhea" id="RHEA:23296"/>
        <dbReference type="ChEBI" id="CHEBI:15361"/>
        <dbReference type="ChEBI" id="CHEBI:17122"/>
        <dbReference type="ChEBI" id="CHEBI:173083"/>
        <dbReference type="EC" id="4.1.3.3"/>
    </reaction>
</comment>
<dbReference type="PANTHER" id="PTHR12128:SF21">
    <property type="entry name" value="N-ACETYLNEURAMINATE LYASE"/>
    <property type="match status" value="1"/>
</dbReference>
<evidence type="ECO:0000256" key="2">
    <source>
        <dbReference type="ARBA" id="ARBA00004878"/>
    </source>
</evidence>
<keyword evidence="7" id="KW-0456">Lyase</keyword>
<protein>
    <recommendedName>
        <fullName evidence="5">N-acetylneuraminate lyase</fullName>
        <ecNumber evidence="5">4.1.3.3</ecNumber>
    </recommendedName>
</protein>
<dbReference type="EC" id="4.1.3.3" evidence="5"/>
<feature type="compositionally biased region" description="Acidic residues" evidence="11">
    <location>
        <begin position="44"/>
        <end position="56"/>
    </location>
</feature>
<feature type="compositionally biased region" description="Basic and acidic residues" evidence="11">
    <location>
        <begin position="1"/>
        <end position="14"/>
    </location>
</feature>
<evidence type="ECO:0000256" key="5">
    <source>
        <dbReference type="ARBA" id="ARBA00012911"/>
    </source>
</evidence>
<accession>A0AAW1UZF3</accession>
<keyword evidence="6" id="KW-0963">Cytoplasm</keyword>
<comment type="pathway">
    <text evidence="2">Amino-sugar metabolism; N-acetylneuraminate degradation.</text>
</comment>
<keyword evidence="9" id="KW-0119">Carbohydrate metabolism</keyword>
<dbReference type="SUPFAM" id="SSF51569">
    <property type="entry name" value="Aldolase"/>
    <property type="match status" value="1"/>
</dbReference>
<evidence type="ECO:0000313" key="13">
    <source>
        <dbReference type="Proteomes" id="UP001431783"/>
    </source>
</evidence>
<dbReference type="Proteomes" id="UP001431783">
    <property type="component" value="Unassembled WGS sequence"/>
</dbReference>
<dbReference type="Gene3D" id="3.20.20.70">
    <property type="entry name" value="Aldolase class I"/>
    <property type="match status" value="1"/>
</dbReference>
<dbReference type="GO" id="GO:0005737">
    <property type="term" value="C:cytoplasm"/>
    <property type="evidence" value="ECO:0007669"/>
    <property type="project" value="UniProtKB-SubCell"/>
</dbReference>
<dbReference type="InterPro" id="IPR013785">
    <property type="entry name" value="Aldolase_TIM"/>
</dbReference>
<dbReference type="Pfam" id="PF00701">
    <property type="entry name" value="DHDPS"/>
    <property type="match status" value="1"/>
</dbReference>
<dbReference type="InterPro" id="IPR002220">
    <property type="entry name" value="DapA-like"/>
</dbReference>
<dbReference type="AlphaFoldDB" id="A0AAW1UZF3"/>
<evidence type="ECO:0000256" key="6">
    <source>
        <dbReference type="ARBA" id="ARBA00022490"/>
    </source>
</evidence>
<evidence type="ECO:0000256" key="10">
    <source>
        <dbReference type="ARBA" id="ARBA00044906"/>
    </source>
</evidence>
<comment type="subcellular location">
    <subcellularLocation>
        <location evidence="1">Cytoplasm</location>
    </subcellularLocation>
</comment>
<keyword evidence="13" id="KW-1185">Reference proteome</keyword>
<feature type="compositionally biased region" description="Basic and acidic residues" evidence="11">
    <location>
        <begin position="23"/>
        <end position="32"/>
    </location>
</feature>
<comment type="subunit">
    <text evidence="4">Homotetramer.</text>
</comment>
<evidence type="ECO:0000256" key="7">
    <source>
        <dbReference type="ARBA" id="ARBA00023239"/>
    </source>
</evidence>
<evidence type="ECO:0000256" key="11">
    <source>
        <dbReference type="SAM" id="MobiDB-lite"/>
    </source>
</evidence>
<evidence type="ECO:0000256" key="9">
    <source>
        <dbReference type="ARBA" id="ARBA00023277"/>
    </source>
</evidence>
<dbReference type="EMBL" id="JARQZJ010000101">
    <property type="protein sequence ID" value="KAK9886560.1"/>
    <property type="molecule type" value="Genomic_DNA"/>
</dbReference>
<dbReference type="SMART" id="SM01130">
    <property type="entry name" value="DHDPS"/>
    <property type="match status" value="1"/>
</dbReference>
<evidence type="ECO:0000256" key="8">
    <source>
        <dbReference type="ARBA" id="ARBA00023270"/>
    </source>
</evidence>
<keyword evidence="8" id="KW-0704">Schiff base</keyword>
<organism evidence="12 13">
    <name type="scientific">Henosepilachna vigintioctopunctata</name>
    <dbReference type="NCBI Taxonomy" id="420089"/>
    <lineage>
        <taxon>Eukaryota</taxon>
        <taxon>Metazoa</taxon>
        <taxon>Ecdysozoa</taxon>
        <taxon>Arthropoda</taxon>
        <taxon>Hexapoda</taxon>
        <taxon>Insecta</taxon>
        <taxon>Pterygota</taxon>
        <taxon>Neoptera</taxon>
        <taxon>Endopterygota</taxon>
        <taxon>Coleoptera</taxon>
        <taxon>Polyphaga</taxon>
        <taxon>Cucujiformia</taxon>
        <taxon>Coccinelloidea</taxon>
        <taxon>Coccinellidae</taxon>
        <taxon>Epilachninae</taxon>
        <taxon>Epilachnini</taxon>
        <taxon>Henosepilachna</taxon>
    </lineage>
</organism>
<evidence type="ECO:0000256" key="3">
    <source>
        <dbReference type="ARBA" id="ARBA00006324"/>
    </source>
</evidence>
<evidence type="ECO:0000313" key="12">
    <source>
        <dbReference type="EMBL" id="KAK9886560.1"/>
    </source>
</evidence>
<name>A0AAW1UZF3_9CUCU</name>
<evidence type="ECO:0000256" key="4">
    <source>
        <dbReference type="ARBA" id="ARBA00011881"/>
    </source>
</evidence>
<evidence type="ECO:0000256" key="1">
    <source>
        <dbReference type="ARBA" id="ARBA00004496"/>
    </source>
</evidence>
<dbReference type="PANTHER" id="PTHR12128">
    <property type="entry name" value="DIHYDRODIPICOLINATE SYNTHASE"/>
    <property type="match status" value="1"/>
</dbReference>
<gene>
    <name evidence="12" type="ORF">WA026_017487</name>
</gene>